<sequence>MFISSEVNVAKDFFSNAKKAGVRIVSFGIESGSERMLRAIKKPSNIKLLSSAINNANNAGLFTVGNFIVGLPGESLDDLELTKRLLCDLPLDEVNIKILSYVRGAPLWDNAVEQNQTLSETSCFFSCKETGTSEFTFKELAEIQQDFYEAFKKSPSRIMRLKNKIRLLGLPYSL</sequence>
<proteinExistence type="predicted"/>
<dbReference type="InterPro" id="IPR051198">
    <property type="entry name" value="BchE-like"/>
</dbReference>
<evidence type="ECO:0000256" key="2">
    <source>
        <dbReference type="ARBA" id="ARBA00022691"/>
    </source>
</evidence>
<keyword evidence="5" id="KW-0411">Iron-sulfur</keyword>
<dbReference type="InterPro" id="IPR058240">
    <property type="entry name" value="rSAM_sf"/>
</dbReference>
<evidence type="ECO:0000256" key="4">
    <source>
        <dbReference type="ARBA" id="ARBA00023004"/>
    </source>
</evidence>
<dbReference type="PANTHER" id="PTHR43409">
    <property type="entry name" value="ANAEROBIC MAGNESIUM-PROTOPORPHYRIN IX MONOMETHYL ESTER CYCLASE-RELATED"/>
    <property type="match status" value="1"/>
</dbReference>
<dbReference type="EMBL" id="VSSQ01060188">
    <property type="protein sequence ID" value="MPN13665.1"/>
    <property type="molecule type" value="Genomic_DNA"/>
</dbReference>
<comment type="cofactor">
    <cofactor evidence="1">
        <name>[4Fe-4S] cluster</name>
        <dbReference type="ChEBI" id="CHEBI:49883"/>
    </cofactor>
</comment>
<dbReference type="Pfam" id="PF04055">
    <property type="entry name" value="Radical_SAM"/>
    <property type="match status" value="1"/>
</dbReference>
<accession>A0A645FGX8</accession>
<evidence type="ECO:0000313" key="7">
    <source>
        <dbReference type="EMBL" id="MPN13665.1"/>
    </source>
</evidence>
<reference evidence="7" key="1">
    <citation type="submission" date="2019-08" db="EMBL/GenBank/DDBJ databases">
        <authorList>
            <person name="Kucharzyk K."/>
            <person name="Murdoch R.W."/>
            <person name="Higgins S."/>
            <person name="Loffler F."/>
        </authorList>
    </citation>
    <scope>NUCLEOTIDE SEQUENCE</scope>
</reference>
<keyword evidence="4" id="KW-0408">Iron</keyword>
<keyword evidence="2" id="KW-0949">S-adenosyl-L-methionine</keyword>
<dbReference type="SUPFAM" id="SSF102114">
    <property type="entry name" value="Radical SAM enzymes"/>
    <property type="match status" value="1"/>
</dbReference>
<evidence type="ECO:0000259" key="6">
    <source>
        <dbReference type="PROSITE" id="PS51918"/>
    </source>
</evidence>
<dbReference type="PANTHER" id="PTHR43409:SF7">
    <property type="entry name" value="BLL1977 PROTEIN"/>
    <property type="match status" value="1"/>
</dbReference>
<feature type="domain" description="Radical SAM core" evidence="6">
    <location>
        <begin position="1"/>
        <end position="150"/>
    </location>
</feature>
<name>A0A645FGX8_9ZZZZ</name>
<dbReference type="AlphaFoldDB" id="A0A645FGX8"/>
<comment type="caution">
    <text evidence="7">The sequence shown here is derived from an EMBL/GenBank/DDBJ whole genome shotgun (WGS) entry which is preliminary data.</text>
</comment>
<gene>
    <name evidence="7" type="ORF">SDC9_160988</name>
</gene>
<keyword evidence="3" id="KW-0479">Metal-binding</keyword>
<dbReference type="Gene3D" id="3.30.750.200">
    <property type="match status" value="1"/>
</dbReference>
<organism evidence="7">
    <name type="scientific">bioreactor metagenome</name>
    <dbReference type="NCBI Taxonomy" id="1076179"/>
    <lineage>
        <taxon>unclassified sequences</taxon>
        <taxon>metagenomes</taxon>
        <taxon>ecological metagenomes</taxon>
    </lineage>
</organism>
<dbReference type="GO" id="GO:0003824">
    <property type="term" value="F:catalytic activity"/>
    <property type="evidence" value="ECO:0007669"/>
    <property type="project" value="InterPro"/>
</dbReference>
<dbReference type="GO" id="GO:0051536">
    <property type="term" value="F:iron-sulfur cluster binding"/>
    <property type="evidence" value="ECO:0007669"/>
    <property type="project" value="UniProtKB-KW"/>
</dbReference>
<dbReference type="InterPro" id="IPR007197">
    <property type="entry name" value="rSAM"/>
</dbReference>
<evidence type="ECO:0000256" key="3">
    <source>
        <dbReference type="ARBA" id="ARBA00022723"/>
    </source>
</evidence>
<evidence type="ECO:0000256" key="5">
    <source>
        <dbReference type="ARBA" id="ARBA00023014"/>
    </source>
</evidence>
<protein>
    <recommendedName>
        <fullName evidence="6">Radical SAM core domain-containing protein</fullName>
    </recommendedName>
</protein>
<evidence type="ECO:0000256" key="1">
    <source>
        <dbReference type="ARBA" id="ARBA00001966"/>
    </source>
</evidence>
<dbReference type="GO" id="GO:0046872">
    <property type="term" value="F:metal ion binding"/>
    <property type="evidence" value="ECO:0007669"/>
    <property type="project" value="UniProtKB-KW"/>
</dbReference>
<dbReference type="PROSITE" id="PS51918">
    <property type="entry name" value="RADICAL_SAM"/>
    <property type="match status" value="1"/>
</dbReference>